<keyword evidence="2" id="KW-1185">Reference proteome</keyword>
<proteinExistence type="predicted"/>
<organism evidence="1 2">
    <name type="scientific">Marinicella sediminis</name>
    <dbReference type="NCBI Taxonomy" id="1792834"/>
    <lineage>
        <taxon>Bacteria</taxon>
        <taxon>Pseudomonadati</taxon>
        <taxon>Pseudomonadota</taxon>
        <taxon>Gammaproteobacteria</taxon>
        <taxon>Lysobacterales</taxon>
        <taxon>Marinicellaceae</taxon>
        <taxon>Marinicella</taxon>
    </lineage>
</organism>
<gene>
    <name evidence="1" type="ORF">ACFODZ_07785</name>
</gene>
<sequence>MKNLILKLEALGKDVTFEKVDVNAYFTEAQLKELHLNSIELICAHQPGDDDED</sequence>
<dbReference type="RefSeq" id="WP_157892959.1">
    <property type="nucleotide sequence ID" value="NZ_JBHRTS010000004.1"/>
</dbReference>
<reference evidence="2" key="1">
    <citation type="journal article" date="2019" name="Int. J. Syst. Evol. Microbiol.">
        <title>The Global Catalogue of Microorganisms (GCM) 10K type strain sequencing project: providing services to taxonomists for standard genome sequencing and annotation.</title>
        <authorList>
            <consortium name="The Broad Institute Genomics Platform"/>
            <consortium name="The Broad Institute Genome Sequencing Center for Infectious Disease"/>
            <person name="Wu L."/>
            <person name="Ma J."/>
        </authorList>
    </citation>
    <scope>NUCLEOTIDE SEQUENCE [LARGE SCALE GENOMIC DNA]</scope>
    <source>
        <strain evidence="2">KCTC 42953</strain>
    </source>
</reference>
<accession>A0ABV7JD42</accession>
<name>A0ABV7JD42_9GAMM</name>
<comment type="caution">
    <text evidence="1">The sequence shown here is derived from an EMBL/GenBank/DDBJ whole genome shotgun (WGS) entry which is preliminary data.</text>
</comment>
<dbReference type="Proteomes" id="UP001595533">
    <property type="component" value="Unassembled WGS sequence"/>
</dbReference>
<evidence type="ECO:0000313" key="2">
    <source>
        <dbReference type="Proteomes" id="UP001595533"/>
    </source>
</evidence>
<protein>
    <submittedName>
        <fullName evidence="1">Uncharacterized protein</fullName>
    </submittedName>
</protein>
<dbReference type="EMBL" id="JBHRTS010000004">
    <property type="protein sequence ID" value="MFC3194138.1"/>
    <property type="molecule type" value="Genomic_DNA"/>
</dbReference>
<evidence type="ECO:0000313" key="1">
    <source>
        <dbReference type="EMBL" id="MFC3194138.1"/>
    </source>
</evidence>